<dbReference type="InParanoid" id="Q0UF52"/>
<dbReference type="EMBL" id="CH445339">
    <property type="protein sequence ID" value="EAT82877.1"/>
    <property type="molecule type" value="Genomic_DNA"/>
</dbReference>
<dbReference type="Proteomes" id="UP000001055">
    <property type="component" value="Unassembled WGS sequence"/>
</dbReference>
<evidence type="ECO:0000313" key="1">
    <source>
        <dbReference type="EMBL" id="EAT82877.1"/>
    </source>
</evidence>
<dbReference type="GeneID" id="5976806"/>
<name>Q0UF52_PHANO</name>
<dbReference type="HOGENOM" id="CLU_2574643_0_0_1"/>
<evidence type="ECO:0000313" key="2">
    <source>
        <dbReference type="Proteomes" id="UP000001055"/>
    </source>
</evidence>
<dbReference type="AlphaFoldDB" id="Q0UF52"/>
<protein>
    <submittedName>
        <fullName evidence="1">Uncharacterized protein</fullName>
    </submittedName>
</protein>
<sequence length="81" mass="8990">MATMPNGSRIASHLVRGQQTRTTTWILDDTLLVGLTWTRRFGAEWKLLGGKHNSRRALATQGGGRSEMSHFCRISAGRHGK</sequence>
<reference evidence="2" key="1">
    <citation type="journal article" date="2007" name="Plant Cell">
        <title>Dothideomycete-plant interactions illuminated by genome sequencing and EST analysis of the wheat pathogen Stagonospora nodorum.</title>
        <authorList>
            <person name="Hane J.K."/>
            <person name="Lowe R.G."/>
            <person name="Solomon P.S."/>
            <person name="Tan K.C."/>
            <person name="Schoch C.L."/>
            <person name="Spatafora J.W."/>
            <person name="Crous P.W."/>
            <person name="Kodira C."/>
            <person name="Birren B.W."/>
            <person name="Galagan J.E."/>
            <person name="Torriani S.F."/>
            <person name="McDonald B.A."/>
            <person name="Oliver R.P."/>
        </authorList>
    </citation>
    <scope>NUCLEOTIDE SEQUENCE [LARGE SCALE GENOMIC DNA]</scope>
    <source>
        <strain evidence="2">SN15 / ATCC MYA-4574 / FGSC 10173</strain>
    </source>
</reference>
<organism evidence="1 2">
    <name type="scientific">Phaeosphaeria nodorum (strain SN15 / ATCC MYA-4574 / FGSC 10173)</name>
    <name type="common">Glume blotch fungus</name>
    <name type="synonym">Parastagonospora nodorum</name>
    <dbReference type="NCBI Taxonomy" id="321614"/>
    <lineage>
        <taxon>Eukaryota</taxon>
        <taxon>Fungi</taxon>
        <taxon>Dikarya</taxon>
        <taxon>Ascomycota</taxon>
        <taxon>Pezizomycotina</taxon>
        <taxon>Dothideomycetes</taxon>
        <taxon>Pleosporomycetidae</taxon>
        <taxon>Pleosporales</taxon>
        <taxon>Pleosporineae</taxon>
        <taxon>Phaeosphaeriaceae</taxon>
        <taxon>Parastagonospora</taxon>
    </lineage>
</organism>
<proteinExistence type="predicted"/>
<gene>
    <name evidence="1" type="ORF">SNOG_09612</name>
</gene>
<accession>Q0UF52</accession>
<dbReference type="RefSeq" id="XP_001799901.1">
    <property type="nucleotide sequence ID" value="XM_001799849.1"/>
</dbReference>
<dbReference type="KEGG" id="pno:SNOG_09612"/>